<dbReference type="Pfam" id="PF01261">
    <property type="entry name" value="AP_endonuc_2"/>
    <property type="match status" value="1"/>
</dbReference>
<evidence type="ECO:0000313" key="3">
    <source>
        <dbReference type="Proteomes" id="UP000238083"/>
    </source>
</evidence>
<dbReference type="InterPro" id="IPR036237">
    <property type="entry name" value="Xyl_isomerase-like_sf"/>
</dbReference>
<accession>A0A2T0R3K7</accession>
<gene>
    <name evidence="2" type="ORF">CLV37_106148</name>
</gene>
<sequence length="313" mass="32924">MRWIAGAPVSFGVWGPHSGAPDGDGNSVLGALAGAGYRGSELGDPGFLGDPSRTADLFAAHALAPAGVYVGLPLARGRREARDREGFELTCRTLRAVVDRCALEASAPGAPPARVVLADDGAPGLDAPRDPADVTSGLDHAAWLEAVDVLAEAVAVAAGYGLPTTFHPHLGTYVESAWEVDRLLDSTPLTLTLDTGHAMLAGTDPVRAAGRWAGRIDHVHLKDVRTSVCRRARRGGPVPLRQWWSEANVRLGEGDVDLAGVLDVLRRDGYAGWLVVEQDVAPHGGPQLADFTTDQVHNLGVLHGLLDRRPSPS</sequence>
<dbReference type="InterPro" id="IPR050312">
    <property type="entry name" value="IolE/XylAMocC-like"/>
</dbReference>
<protein>
    <submittedName>
        <fullName evidence="2">2-keto-myo-inositol dehydratase</fullName>
    </submittedName>
</protein>
<dbReference type="OrthoDB" id="104997at2"/>
<dbReference type="Proteomes" id="UP000238083">
    <property type="component" value="Unassembled WGS sequence"/>
</dbReference>
<dbReference type="PANTHER" id="PTHR12110:SF41">
    <property type="entry name" value="INOSOSE DEHYDRATASE"/>
    <property type="match status" value="1"/>
</dbReference>
<organism evidence="2 3">
    <name type="scientific">Kineococcus rhizosphaerae</name>
    <dbReference type="NCBI Taxonomy" id="559628"/>
    <lineage>
        <taxon>Bacteria</taxon>
        <taxon>Bacillati</taxon>
        <taxon>Actinomycetota</taxon>
        <taxon>Actinomycetes</taxon>
        <taxon>Kineosporiales</taxon>
        <taxon>Kineosporiaceae</taxon>
        <taxon>Kineococcus</taxon>
    </lineage>
</organism>
<keyword evidence="3" id="KW-1185">Reference proteome</keyword>
<feature type="domain" description="Xylose isomerase-like TIM barrel" evidence="1">
    <location>
        <begin position="83"/>
        <end position="279"/>
    </location>
</feature>
<reference evidence="2 3" key="1">
    <citation type="submission" date="2018-03" db="EMBL/GenBank/DDBJ databases">
        <title>Genomic Encyclopedia of Archaeal and Bacterial Type Strains, Phase II (KMG-II): from individual species to whole genera.</title>
        <authorList>
            <person name="Goeker M."/>
        </authorList>
    </citation>
    <scope>NUCLEOTIDE SEQUENCE [LARGE SCALE GENOMIC DNA]</scope>
    <source>
        <strain evidence="2 3">DSM 19711</strain>
    </source>
</reference>
<dbReference type="EMBL" id="PVZF01000006">
    <property type="protein sequence ID" value="PRY14590.1"/>
    <property type="molecule type" value="Genomic_DNA"/>
</dbReference>
<dbReference type="SUPFAM" id="SSF51658">
    <property type="entry name" value="Xylose isomerase-like"/>
    <property type="match status" value="1"/>
</dbReference>
<proteinExistence type="predicted"/>
<evidence type="ECO:0000259" key="1">
    <source>
        <dbReference type="Pfam" id="PF01261"/>
    </source>
</evidence>
<comment type="caution">
    <text evidence="2">The sequence shown here is derived from an EMBL/GenBank/DDBJ whole genome shotgun (WGS) entry which is preliminary data.</text>
</comment>
<dbReference type="PANTHER" id="PTHR12110">
    <property type="entry name" value="HYDROXYPYRUVATE ISOMERASE"/>
    <property type="match status" value="1"/>
</dbReference>
<dbReference type="Gene3D" id="3.20.20.150">
    <property type="entry name" value="Divalent-metal-dependent TIM barrel enzymes"/>
    <property type="match status" value="1"/>
</dbReference>
<name>A0A2T0R3K7_9ACTN</name>
<dbReference type="AlphaFoldDB" id="A0A2T0R3K7"/>
<dbReference type="InterPro" id="IPR013022">
    <property type="entry name" value="Xyl_isomerase-like_TIM-brl"/>
</dbReference>
<evidence type="ECO:0000313" key="2">
    <source>
        <dbReference type="EMBL" id="PRY14590.1"/>
    </source>
</evidence>
<dbReference type="RefSeq" id="WP_106211045.1">
    <property type="nucleotide sequence ID" value="NZ_PVZF01000006.1"/>
</dbReference>